<dbReference type="EMBL" id="JACMRX010000004">
    <property type="protein sequence ID" value="KAF7990643.1"/>
    <property type="molecule type" value="Genomic_DNA"/>
</dbReference>
<sequence>MDSTIERGLEETMIRDQIDSEKPTDINYVKRGEDNEKPDTIIEESTRKDEITQINEEQSYDYNDNEDVKVDVCRHKRKVKSSSSSPVDLTASSKTITENNDQYYHPLTNLSINVHTLTNSLETTSMHSSVNSETNRLTCANDGQRQLALMRYSRGQCADGSIENLNRSLIIVNSPIKNQTSTATTNDQVDRVISARADLMKEFGQNLQPFMVVVGEDWKSLTNFYACSVGNHKIHKQFNNEKEKLSTVKEFIDDDIYEFRNDEDNEVINYVEDVVQNKQVDEQKNKEKRTTLPEINNF</sequence>
<dbReference type="AlphaFoldDB" id="A0A834XNM8"/>
<protein>
    <submittedName>
        <fullName evidence="1">Uncharacterized protein</fullName>
    </submittedName>
</protein>
<evidence type="ECO:0000313" key="2">
    <source>
        <dbReference type="Proteomes" id="UP000639338"/>
    </source>
</evidence>
<comment type="caution">
    <text evidence="1">The sequence shown here is derived from an EMBL/GenBank/DDBJ whole genome shotgun (WGS) entry which is preliminary data.</text>
</comment>
<name>A0A834XNM8_APHGI</name>
<evidence type="ECO:0000313" key="1">
    <source>
        <dbReference type="EMBL" id="KAF7990643.1"/>
    </source>
</evidence>
<proteinExistence type="predicted"/>
<dbReference type="Proteomes" id="UP000639338">
    <property type="component" value="Unassembled WGS sequence"/>
</dbReference>
<accession>A0A834XNM8</accession>
<gene>
    <name evidence="1" type="ORF">HCN44_000448</name>
</gene>
<reference evidence="1 2" key="1">
    <citation type="submission" date="2020-08" db="EMBL/GenBank/DDBJ databases">
        <title>Aphidius gifuensis genome sequencing and assembly.</title>
        <authorList>
            <person name="Du Z."/>
        </authorList>
    </citation>
    <scope>NUCLEOTIDE SEQUENCE [LARGE SCALE GENOMIC DNA]</scope>
    <source>
        <strain evidence="1">YNYX2018</strain>
        <tissue evidence="1">Adults</tissue>
    </source>
</reference>
<organism evidence="1 2">
    <name type="scientific">Aphidius gifuensis</name>
    <name type="common">Parasitoid wasp</name>
    <dbReference type="NCBI Taxonomy" id="684658"/>
    <lineage>
        <taxon>Eukaryota</taxon>
        <taxon>Metazoa</taxon>
        <taxon>Ecdysozoa</taxon>
        <taxon>Arthropoda</taxon>
        <taxon>Hexapoda</taxon>
        <taxon>Insecta</taxon>
        <taxon>Pterygota</taxon>
        <taxon>Neoptera</taxon>
        <taxon>Endopterygota</taxon>
        <taxon>Hymenoptera</taxon>
        <taxon>Apocrita</taxon>
        <taxon>Ichneumonoidea</taxon>
        <taxon>Braconidae</taxon>
        <taxon>Aphidiinae</taxon>
        <taxon>Aphidius</taxon>
    </lineage>
</organism>
<keyword evidence="2" id="KW-1185">Reference proteome</keyword>
<dbReference type="OrthoDB" id="6159439at2759"/>